<feature type="domain" description="FAR1" evidence="1">
    <location>
        <begin position="61"/>
        <end position="132"/>
    </location>
</feature>
<evidence type="ECO:0000259" key="1">
    <source>
        <dbReference type="Pfam" id="PF03101"/>
    </source>
</evidence>
<name>A0ABD1MYQ6_9FABA</name>
<dbReference type="Proteomes" id="UP001603857">
    <property type="component" value="Unassembled WGS sequence"/>
</dbReference>
<reference evidence="2 3" key="1">
    <citation type="submission" date="2024-08" db="EMBL/GenBank/DDBJ databases">
        <title>Insights into the chromosomal genome structure of Flemingia macrophylla.</title>
        <authorList>
            <person name="Ding Y."/>
            <person name="Zhao Y."/>
            <person name="Bi W."/>
            <person name="Wu M."/>
            <person name="Zhao G."/>
            <person name="Gong Y."/>
            <person name="Li W."/>
            <person name="Zhang P."/>
        </authorList>
    </citation>
    <scope>NUCLEOTIDE SEQUENCE [LARGE SCALE GENOMIC DNA]</scope>
    <source>
        <strain evidence="2">DYQJB</strain>
        <tissue evidence="2">Leaf</tissue>
    </source>
</reference>
<dbReference type="EMBL" id="JBGMDY010000003">
    <property type="protein sequence ID" value="KAL2340115.1"/>
    <property type="molecule type" value="Genomic_DNA"/>
</dbReference>
<dbReference type="PANTHER" id="PTHR46328:SF33">
    <property type="entry name" value="FAR1 DNA-BINDING DOMAIN PROTEIN"/>
    <property type="match status" value="1"/>
</dbReference>
<keyword evidence="3" id="KW-1185">Reference proteome</keyword>
<evidence type="ECO:0000313" key="3">
    <source>
        <dbReference type="Proteomes" id="UP001603857"/>
    </source>
</evidence>
<dbReference type="GO" id="GO:0008233">
    <property type="term" value="F:peptidase activity"/>
    <property type="evidence" value="ECO:0007669"/>
    <property type="project" value="UniProtKB-KW"/>
</dbReference>
<dbReference type="AlphaFoldDB" id="A0ABD1MYQ6"/>
<dbReference type="PANTHER" id="PTHR46328">
    <property type="entry name" value="FAR-RED IMPAIRED RESPONSIVE (FAR1) FAMILY PROTEIN-RELATED"/>
    <property type="match status" value="1"/>
</dbReference>
<dbReference type="InterPro" id="IPR004330">
    <property type="entry name" value="FAR1_DNA_bnd_dom"/>
</dbReference>
<gene>
    <name evidence="2" type="ORF">Fmac_008055</name>
</gene>
<accession>A0ABD1MYQ6</accession>
<protein>
    <recommendedName>
        <fullName evidence="1">FAR1 domain-containing protein</fullName>
    </recommendedName>
</protein>
<dbReference type="Gene3D" id="3.40.395.10">
    <property type="entry name" value="Adenoviral Proteinase, Chain A"/>
    <property type="match status" value="1"/>
</dbReference>
<evidence type="ECO:0000313" key="2">
    <source>
        <dbReference type="EMBL" id="KAL2340115.1"/>
    </source>
</evidence>
<dbReference type="InterPro" id="IPR038765">
    <property type="entry name" value="Papain-like_cys_pep_sf"/>
</dbReference>
<sequence>MEELIHMDSDFNVCLSEEQISAEEDDSEVDVDDEVGYKTLMDLTEDEINGMEFACESDAYNFYFSYGKCHGFVIRKDEVRYDDDGNVVMCQFLCCRAGLRDKKHLMRDDRKKFHRPLSRTDCKAKLRVRADCKRNLITINDNNLHWFLLVIDINKQQLILLDSYRNSDSGGLRKRLMRQ</sequence>
<comment type="caution">
    <text evidence="2">The sequence shown here is derived from an EMBL/GenBank/DDBJ whole genome shotgun (WGS) entry which is preliminary data.</text>
</comment>
<organism evidence="2 3">
    <name type="scientific">Flemingia macrophylla</name>
    <dbReference type="NCBI Taxonomy" id="520843"/>
    <lineage>
        <taxon>Eukaryota</taxon>
        <taxon>Viridiplantae</taxon>
        <taxon>Streptophyta</taxon>
        <taxon>Embryophyta</taxon>
        <taxon>Tracheophyta</taxon>
        <taxon>Spermatophyta</taxon>
        <taxon>Magnoliopsida</taxon>
        <taxon>eudicotyledons</taxon>
        <taxon>Gunneridae</taxon>
        <taxon>Pentapetalae</taxon>
        <taxon>rosids</taxon>
        <taxon>fabids</taxon>
        <taxon>Fabales</taxon>
        <taxon>Fabaceae</taxon>
        <taxon>Papilionoideae</taxon>
        <taxon>50 kb inversion clade</taxon>
        <taxon>NPAAA clade</taxon>
        <taxon>indigoferoid/millettioid clade</taxon>
        <taxon>Phaseoleae</taxon>
        <taxon>Flemingia</taxon>
    </lineage>
</organism>
<dbReference type="Pfam" id="PF03101">
    <property type="entry name" value="FAR1"/>
    <property type="match status" value="1"/>
</dbReference>
<dbReference type="SUPFAM" id="SSF54001">
    <property type="entry name" value="Cysteine proteinases"/>
    <property type="match status" value="1"/>
</dbReference>
<proteinExistence type="predicted"/>
<dbReference type="GO" id="GO:0006508">
    <property type="term" value="P:proteolysis"/>
    <property type="evidence" value="ECO:0007669"/>
    <property type="project" value="UniProtKB-KW"/>
</dbReference>